<dbReference type="CDD" id="cd00431">
    <property type="entry name" value="cysteine_hydrolases"/>
    <property type="match status" value="1"/>
</dbReference>
<dbReference type="Proteomes" id="UP000184694">
    <property type="component" value="Unassembled WGS sequence"/>
</dbReference>
<dbReference type="Gene3D" id="3.40.50.850">
    <property type="entry name" value="Isochorismatase-like"/>
    <property type="match status" value="1"/>
</dbReference>
<dbReference type="STRING" id="1121457.SAMN02745161_0492"/>
<proteinExistence type="predicted"/>
<gene>
    <name evidence="3" type="ORF">SAMN02745161_0492</name>
</gene>
<feature type="domain" description="Isochorismatase-like" evidence="2">
    <location>
        <begin position="16"/>
        <end position="195"/>
    </location>
</feature>
<evidence type="ECO:0000313" key="4">
    <source>
        <dbReference type="Proteomes" id="UP000184694"/>
    </source>
</evidence>
<dbReference type="EMBL" id="FSRG01000003">
    <property type="protein sequence ID" value="SIN74408.1"/>
    <property type="molecule type" value="Genomic_DNA"/>
</dbReference>
<name>A0A1N6DUC9_9BACT</name>
<dbReference type="AlphaFoldDB" id="A0A1N6DUC9"/>
<evidence type="ECO:0000313" key="3">
    <source>
        <dbReference type="EMBL" id="SIN74408.1"/>
    </source>
</evidence>
<dbReference type="PANTHER" id="PTHR43540">
    <property type="entry name" value="PEROXYUREIDOACRYLATE/UREIDOACRYLATE AMIDOHYDROLASE-RELATED"/>
    <property type="match status" value="1"/>
</dbReference>
<dbReference type="OrthoDB" id="9791276at2"/>
<dbReference type="Pfam" id="PF00857">
    <property type="entry name" value="Isochorismatase"/>
    <property type="match status" value="1"/>
</dbReference>
<dbReference type="RefSeq" id="WP_074215360.1">
    <property type="nucleotide sequence ID" value="NZ_FSRG01000003.1"/>
</dbReference>
<reference evidence="4" key="1">
    <citation type="submission" date="2016-11" db="EMBL/GenBank/DDBJ databases">
        <authorList>
            <person name="Varghese N."/>
            <person name="Submissions S."/>
        </authorList>
    </citation>
    <scope>NUCLEOTIDE SEQUENCE [LARGE SCALE GENOMIC DNA]</scope>
    <source>
        <strain evidence="4">DSM 17456</strain>
    </source>
</reference>
<keyword evidence="4" id="KW-1185">Reference proteome</keyword>
<dbReference type="InterPro" id="IPR036380">
    <property type="entry name" value="Isochorismatase-like_sf"/>
</dbReference>
<evidence type="ECO:0000259" key="2">
    <source>
        <dbReference type="Pfam" id="PF00857"/>
    </source>
</evidence>
<dbReference type="PANTHER" id="PTHR43540:SF6">
    <property type="entry name" value="ISOCHORISMATASE-LIKE DOMAIN-CONTAINING PROTEIN"/>
    <property type="match status" value="1"/>
</dbReference>
<sequence>MFSHFSKYTRPEPEKSALITIDLQNDFVLPGAPAEGEGAARVAAMTGAMVQYYRECGLPIVHIVRIYSPENNAVNVDACRREAIENGLQLVLPGTDGMQPVSDIIPEGVVADGELLLTGKPQRISATEHILYKPRWGSFYETKLDVMLREQGVTTAVIAGTWFANCIRTTIYEATAREYRVVALRDAIAGIHQAGEADLEKIQCGVCNCAEWRELLSTVTRP</sequence>
<dbReference type="SUPFAM" id="SSF52499">
    <property type="entry name" value="Isochorismatase-like hydrolases"/>
    <property type="match status" value="1"/>
</dbReference>
<accession>A0A1N6DUC9</accession>
<evidence type="ECO:0000256" key="1">
    <source>
        <dbReference type="ARBA" id="ARBA00022801"/>
    </source>
</evidence>
<keyword evidence="1" id="KW-0378">Hydrolase</keyword>
<dbReference type="InterPro" id="IPR000868">
    <property type="entry name" value="Isochorismatase-like_dom"/>
</dbReference>
<dbReference type="GO" id="GO:0016787">
    <property type="term" value="F:hydrolase activity"/>
    <property type="evidence" value="ECO:0007669"/>
    <property type="project" value="UniProtKB-KW"/>
</dbReference>
<organism evidence="3 4">
    <name type="scientific">Halodesulfovibrio marinisediminis DSM 17456</name>
    <dbReference type="NCBI Taxonomy" id="1121457"/>
    <lineage>
        <taxon>Bacteria</taxon>
        <taxon>Pseudomonadati</taxon>
        <taxon>Thermodesulfobacteriota</taxon>
        <taxon>Desulfovibrionia</taxon>
        <taxon>Desulfovibrionales</taxon>
        <taxon>Desulfovibrionaceae</taxon>
        <taxon>Halodesulfovibrio</taxon>
    </lineage>
</organism>
<dbReference type="InterPro" id="IPR050272">
    <property type="entry name" value="Isochorismatase-like_hydrls"/>
</dbReference>
<protein>
    <submittedName>
        <fullName evidence="3">Nicotinamidase-related amidase</fullName>
    </submittedName>
</protein>